<keyword evidence="1" id="KW-0653">Protein transport</keyword>
<evidence type="ECO:0000313" key="4">
    <source>
        <dbReference type="EMBL" id="CAA3020908.1"/>
    </source>
</evidence>
<dbReference type="AlphaFoldDB" id="A0A8S0URR4"/>
<evidence type="ECO:0000313" key="5">
    <source>
        <dbReference type="Proteomes" id="UP000594638"/>
    </source>
</evidence>
<dbReference type="PROSITE" id="PS50969">
    <property type="entry name" value="FCP1"/>
    <property type="match status" value="1"/>
</dbReference>
<dbReference type="Proteomes" id="UP000594638">
    <property type="component" value="Unassembled WGS sequence"/>
</dbReference>
<dbReference type="GO" id="GO:0005744">
    <property type="term" value="C:TIM23 mitochondrial import inner membrane translocase complex"/>
    <property type="evidence" value="ECO:0007669"/>
    <property type="project" value="UniProtKB-UniRule"/>
</dbReference>
<sequence>MASKIVKRTPTKSIKNRRKLTQQCCRSQKRSPIKNASATASASVKDHADPPNSTRRSMFNDMIPLPPLLSPKKKTIFLDLDETLVHFKPELPPEKYNFIVRPVFDGEKVEFYVLRRPFVDEFLDFLSQRFGIVVLTAGIYEDASLVLDRLDWRSWISHRLYRDSCKEVNGIFPDNAIPFRPIVDDLEDGELKKLIKFFEGCDSIEDISDALKFYLADQEEEKKVEA</sequence>
<keyword evidence="1" id="KW-0809">Transit peptide</keyword>
<comment type="caution">
    <text evidence="4">The sequence shown here is derived from an EMBL/GenBank/DDBJ whole genome shotgun (WGS) entry which is preliminary data.</text>
</comment>
<dbReference type="OrthoDB" id="277011at2759"/>
<feature type="region of interest" description="Disordered" evidence="2">
    <location>
        <begin position="1"/>
        <end position="56"/>
    </location>
</feature>
<feature type="compositionally biased region" description="Basic residues" evidence="2">
    <location>
        <begin position="1"/>
        <end position="20"/>
    </location>
</feature>
<keyword evidence="1" id="KW-0813">Transport</keyword>
<protein>
    <recommendedName>
        <fullName evidence="1">Mitochondrial import inner membrane translocase subunit TIM50</fullName>
    </recommendedName>
</protein>
<keyword evidence="5" id="KW-1185">Reference proteome</keyword>
<dbReference type="Gramene" id="OE9A073352T1">
    <property type="protein sequence ID" value="OE9A073352C1"/>
    <property type="gene ID" value="OE9A073352"/>
</dbReference>
<evidence type="ECO:0000256" key="2">
    <source>
        <dbReference type="SAM" id="MobiDB-lite"/>
    </source>
</evidence>
<dbReference type="Gene3D" id="3.40.50.1000">
    <property type="entry name" value="HAD superfamily/HAD-like"/>
    <property type="match status" value="1"/>
</dbReference>
<dbReference type="Pfam" id="PF03031">
    <property type="entry name" value="NIF"/>
    <property type="match status" value="1"/>
</dbReference>
<keyword evidence="1" id="KW-0811">Translocation</keyword>
<comment type="subcellular location">
    <subcellularLocation>
        <location evidence="1">Mitochondrion inner membrane</location>
        <topology evidence="1">Single-pass membrane protein</topology>
    </subcellularLocation>
</comment>
<dbReference type="InterPro" id="IPR023214">
    <property type="entry name" value="HAD_sf"/>
</dbReference>
<keyword evidence="1" id="KW-0496">Mitochondrion</keyword>
<organism evidence="4 5">
    <name type="scientific">Olea europaea subsp. europaea</name>
    <dbReference type="NCBI Taxonomy" id="158383"/>
    <lineage>
        <taxon>Eukaryota</taxon>
        <taxon>Viridiplantae</taxon>
        <taxon>Streptophyta</taxon>
        <taxon>Embryophyta</taxon>
        <taxon>Tracheophyta</taxon>
        <taxon>Spermatophyta</taxon>
        <taxon>Magnoliopsida</taxon>
        <taxon>eudicotyledons</taxon>
        <taxon>Gunneridae</taxon>
        <taxon>Pentapetalae</taxon>
        <taxon>asterids</taxon>
        <taxon>lamiids</taxon>
        <taxon>Lamiales</taxon>
        <taxon>Oleaceae</taxon>
        <taxon>Oleeae</taxon>
        <taxon>Olea</taxon>
    </lineage>
</organism>
<name>A0A8S0URR4_OLEEU</name>
<comment type="subunit">
    <text evidence="1">Component of the TIM23 complex.</text>
</comment>
<dbReference type="InterPro" id="IPR050365">
    <property type="entry name" value="TIM50"/>
</dbReference>
<comment type="similarity">
    <text evidence="1">Belongs to the TIM50 family.</text>
</comment>
<dbReference type="SMART" id="SM00577">
    <property type="entry name" value="CPDc"/>
    <property type="match status" value="1"/>
</dbReference>
<evidence type="ECO:0000256" key="1">
    <source>
        <dbReference type="RuleBase" id="RU365079"/>
    </source>
</evidence>
<dbReference type="SUPFAM" id="SSF56784">
    <property type="entry name" value="HAD-like"/>
    <property type="match status" value="1"/>
</dbReference>
<dbReference type="GO" id="GO:0015031">
    <property type="term" value="P:protein transport"/>
    <property type="evidence" value="ECO:0007669"/>
    <property type="project" value="UniProtKB-KW"/>
</dbReference>
<dbReference type="EMBL" id="CACTIH010009046">
    <property type="protein sequence ID" value="CAA3020908.1"/>
    <property type="molecule type" value="Genomic_DNA"/>
</dbReference>
<dbReference type="InterPro" id="IPR036412">
    <property type="entry name" value="HAD-like_sf"/>
</dbReference>
<dbReference type="InterPro" id="IPR004274">
    <property type="entry name" value="FCP1_dom"/>
</dbReference>
<dbReference type="CDD" id="cd07521">
    <property type="entry name" value="HAD_FCP1-like"/>
    <property type="match status" value="1"/>
</dbReference>
<comment type="function">
    <text evidence="1">Essential component of the TIM23 complex, a complex that mediates the translocation of transit peptide-containing proteins across the mitochondrial inner membrane.</text>
</comment>
<dbReference type="PANTHER" id="PTHR12210">
    <property type="entry name" value="DULLARD PROTEIN PHOSPHATASE"/>
    <property type="match status" value="1"/>
</dbReference>
<accession>A0A8S0URR4</accession>
<reference evidence="4 5" key="1">
    <citation type="submission" date="2019-12" db="EMBL/GenBank/DDBJ databases">
        <authorList>
            <person name="Alioto T."/>
            <person name="Alioto T."/>
            <person name="Gomez Garrido J."/>
        </authorList>
    </citation>
    <scope>NUCLEOTIDE SEQUENCE [LARGE SCALE GENOMIC DNA]</scope>
</reference>
<evidence type="ECO:0000259" key="3">
    <source>
        <dbReference type="PROSITE" id="PS50969"/>
    </source>
</evidence>
<proteinExistence type="inferred from homology"/>
<gene>
    <name evidence="4" type="ORF">OLEA9_A073352</name>
</gene>
<feature type="domain" description="FCP1 homology" evidence="3">
    <location>
        <begin position="69"/>
        <end position="226"/>
    </location>
</feature>